<feature type="modified residue" description="4-aspartylphosphate" evidence="6">
    <location>
        <position position="91"/>
    </location>
</feature>
<dbReference type="Pfam" id="PF01590">
    <property type="entry name" value="GAF"/>
    <property type="match status" value="2"/>
</dbReference>
<dbReference type="CDD" id="cd17546">
    <property type="entry name" value="REC_hyHK_CKI1_RcsC-like"/>
    <property type="match status" value="1"/>
</dbReference>
<dbReference type="Pfam" id="PF00989">
    <property type="entry name" value="PAS"/>
    <property type="match status" value="1"/>
</dbReference>
<dbReference type="SUPFAM" id="SSF47384">
    <property type="entry name" value="Homodimeric domain of signal transducing histidine kinase"/>
    <property type="match status" value="1"/>
</dbReference>
<reference evidence="11 12" key="1">
    <citation type="submission" date="2013-12" db="EMBL/GenBank/DDBJ databases">
        <authorList>
            <person name="Stott M."/>
        </authorList>
    </citation>
    <scope>NUCLEOTIDE SEQUENCE [LARGE SCALE GENOMIC DNA]</scope>
    <source>
        <strain evidence="11 12">K22</strain>
    </source>
</reference>
<evidence type="ECO:0000256" key="1">
    <source>
        <dbReference type="ARBA" id="ARBA00000085"/>
    </source>
</evidence>
<dbReference type="InterPro" id="IPR036097">
    <property type="entry name" value="HisK_dim/P_sf"/>
</dbReference>
<evidence type="ECO:0000256" key="4">
    <source>
        <dbReference type="ARBA" id="ARBA00022679"/>
    </source>
</evidence>
<evidence type="ECO:0000256" key="6">
    <source>
        <dbReference type="PROSITE-ProRule" id="PRU00169"/>
    </source>
</evidence>
<dbReference type="PROSITE" id="PS50110">
    <property type="entry name" value="RESPONSE_REGULATORY"/>
    <property type="match status" value="2"/>
</dbReference>
<evidence type="ECO:0000256" key="2">
    <source>
        <dbReference type="ARBA" id="ARBA00012438"/>
    </source>
</evidence>
<reference evidence="11 12" key="2">
    <citation type="submission" date="2015-01" db="EMBL/GenBank/DDBJ databases">
        <title>Complete genome sequence of Pyrinomonas methylaliphatogenes type strain K22T.</title>
        <authorList>
            <person name="Lee K.C.Y."/>
            <person name="Power J.F."/>
            <person name="Dunfield P.F."/>
            <person name="Morgan X.C."/>
            <person name="Huttenhower C."/>
            <person name="Stott M.B."/>
        </authorList>
    </citation>
    <scope>NUCLEOTIDE SEQUENCE [LARGE SCALE GENOMIC DNA]</scope>
    <source>
        <strain evidence="11 12">K22</strain>
    </source>
</reference>
<dbReference type="InterPro" id="IPR004358">
    <property type="entry name" value="Sig_transdc_His_kin-like_C"/>
</dbReference>
<dbReference type="Pfam" id="PF08448">
    <property type="entry name" value="PAS_4"/>
    <property type="match status" value="2"/>
</dbReference>
<feature type="modified residue" description="4-aspartylphosphate" evidence="6">
    <location>
        <position position="1163"/>
    </location>
</feature>
<comment type="catalytic activity">
    <reaction evidence="1">
        <text>ATP + protein L-histidine = ADP + protein N-phospho-L-histidine.</text>
        <dbReference type="EC" id="2.7.13.3"/>
    </reaction>
</comment>
<dbReference type="InterPro" id="IPR003018">
    <property type="entry name" value="GAF"/>
</dbReference>
<dbReference type="InterPro" id="IPR000014">
    <property type="entry name" value="PAS"/>
</dbReference>
<dbReference type="InterPro" id="IPR011006">
    <property type="entry name" value="CheY-like_superfamily"/>
</dbReference>
<dbReference type="EC" id="2.7.13.3" evidence="2"/>
<dbReference type="AlphaFoldDB" id="A0A0B6WYJ0"/>
<dbReference type="EMBL" id="CBXV010000006">
    <property type="protein sequence ID" value="CDM65802.1"/>
    <property type="molecule type" value="Genomic_DNA"/>
</dbReference>
<evidence type="ECO:0000256" key="5">
    <source>
        <dbReference type="ARBA" id="ARBA00022777"/>
    </source>
</evidence>
<dbReference type="CDD" id="cd00082">
    <property type="entry name" value="HisKA"/>
    <property type="match status" value="1"/>
</dbReference>
<dbReference type="Proteomes" id="UP000031518">
    <property type="component" value="Unassembled WGS sequence"/>
</dbReference>
<dbReference type="Pfam" id="PF00512">
    <property type="entry name" value="HisKA"/>
    <property type="match status" value="1"/>
</dbReference>
<feature type="domain" description="PAS" evidence="9">
    <location>
        <begin position="747"/>
        <end position="817"/>
    </location>
</feature>
<dbReference type="PANTHER" id="PTHR43547">
    <property type="entry name" value="TWO-COMPONENT HISTIDINE KINASE"/>
    <property type="match status" value="1"/>
</dbReference>
<keyword evidence="4" id="KW-0808">Transferase</keyword>
<dbReference type="NCBIfam" id="TIGR00229">
    <property type="entry name" value="sensory_box"/>
    <property type="match status" value="2"/>
</dbReference>
<feature type="domain" description="PAC" evidence="10">
    <location>
        <begin position="231"/>
        <end position="283"/>
    </location>
</feature>
<feature type="domain" description="PAC" evidence="10">
    <location>
        <begin position="819"/>
        <end position="870"/>
    </location>
</feature>
<dbReference type="Gene3D" id="3.40.50.2300">
    <property type="match status" value="2"/>
</dbReference>
<keyword evidence="12" id="KW-1185">Reference proteome</keyword>
<dbReference type="InterPro" id="IPR001610">
    <property type="entry name" value="PAC"/>
</dbReference>
<dbReference type="InterPro" id="IPR029016">
    <property type="entry name" value="GAF-like_dom_sf"/>
</dbReference>
<dbReference type="InterPro" id="IPR003594">
    <property type="entry name" value="HATPase_dom"/>
</dbReference>
<evidence type="ECO:0000259" key="9">
    <source>
        <dbReference type="PROSITE" id="PS50112"/>
    </source>
</evidence>
<dbReference type="SUPFAM" id="SSF55785">
    <property type="entry name" value="PYP-like sensor domain (PAS domain)"/>
    <property type="match status" value="3"/>
</dbReference>
<dbReference type="SMART" id="SM00448">
    <property type="entry name" value="REC"/>
    <property type="match status" value="2"/>
</dbReference>
<sequence length="1255" mass="140282">MIAIGRSSCDEANAIAFTETGFELTCRSNSHGFMNDQACRATVLIVNDEPETLEVLTVLLQNEGYRTIGAISGEEALQRAREVNPDLVISDVVMPGMDGIELCRRLKEDVHTSSIPVLLASARHSASEAGVKGLEAGADDFLEMPFRLQELLIKTARLVERSRVERHYRDLVEQAADIIFTEDRHGRLTSINRAGTLLFGRSTAELIGTPTERLFGTPQEAPQAEQRERSERGVHRIIDANQSIRYLEVITTPIHDSRGEVIGKRGIARDITERKLLEKHLARQLEREAVIGRITRAVHQSLDPAEVFRAAVMELGQILEADRCVLFIPDEESGIVRAVAEYSVDCVAPPIREYKLEDLEELRRQIKAAGFLASDDAANDPRLSSIYERFLLKSGIRSVLYAAIKVGEDMHGAFAISTVRCVRRWSEMDIALACAVAEQTGLAIRQAQLYQQANAASMREALINRLGQTIRASLDLPEILHTATHELGRALGVSRVHLSLYETNSEKLLHEYTYATDGTSARPESEGHLVESIRRRLKVELQPLIFDELRTDGERDEACQILTECGARAAIFYPLIIQENFRGILSIYQLDRARRWSKDELTLIEAVTAQLSTGIAHAETFGMVAHAKREWEVTFDAMSDGIFIFDAQKRLARVNRAGAALEDSWPHLLIGRRCCDVLRSADQTCLVERTFHEKRRIVQEYILESSVRPLLVIAEPLLDEHGQVNGVICTARDLTELREAQATARQQQALLLSVLQTSREAIYATDAEGRVQWGNRAVFELIGRTGDELIGRHIGDFIHEDDRELVRRCIQKTLDGQSQSYEARYCSADGSVRSALVTCTPLRVDEQITGILCFAHDITEQKQQRERLAQAEKLRALGQLAFGVAHDFNNALAAILGRTQLMRRYIDDPKLLQSLDVIQTAAEDAAAITRRIQTFARQSPLERFERLDVALLVLDAIEITRTQWEDEAHARGVNYDVKMQMPNDLFVAGNASELREVFVNLIINAIHAMPNGGRLAISGERRDNQIVLQFSDEGIGIPADSLERIFEPFYTTKGVHGTGLGLFVSYGIIERHRGLIEVESEVGRGTTFTIKLPATCATAPKRRKRRREMTESLCILVADDDPAVRETLADMLTAMNHRVVEVDGGHAAFAALATQPFDLVFTDLSMPEIDGWQLARTIRRHQPEIGIILVTGYGYDALAQTEERNLVDGVIAKPFNFDELAEIIAQTIERRNAILASFDDRLTGEVETALDHTSN</sequence>
<dbReference type="PROSITE" id="PS50113">
    <property type="entry name" value="PAC"/>
    <property type="match status" value="3"/>
</dbReference>
<feature type="domain" description="Histidine kinase" evidence="7">
    <location>
        <begin position="883"/>
        <end position="1096"/>
    </location>
</feature>
<evidence type="ECO:0000313" key="12">
    <source>
        <dbReference type="Proteomes" id="UP000031518"/>
    </source>
</evidence>
<dbReference type="SMART" id="SM00086">
    <property type="entry name" value="PAC"/>
    <property type="match status" value="3"/>
</dbReference>
<dbReference type="GO" id="GO:0000155">
    <property type="term" value="F:phosphorelay sensor kinase activity"/>
    <property type="evidence" value="ECO:0007669"/>
    <property type="project" value="InterPro"/>
</dbReference>
<dbReference type="InterPro" id="IPR005467">
    <property type="entry name" value="His_kinase_dom"/>
</dbReference>
<feature type="domain" description="PAC" evidence="10">
    <location>
        <begin position="691"/>
        <end position="746"/>
    </location>
</feature>
<evidence type="ECO:0000259" key="8">
    <source>
        <dbReference type="PROSITE" id="PS50110"/>
    </source>
</evidence>
<dbReference type="Gene3D" id="3.30.450.40">
    <property type="match status" value="2"/>
</dbReference>
<protein>
    <recommendedName>
        <fullName evidence="2">histidine kinase</fullName>
        <ecNumber evidence="2">2.7.13.3</ecNumber>
    </recommendedName>
</protein>
<accession>A0A0B6WYJ0</accession>
<dbReference type="Gene3D" id="1.10.287.130">
    <property type="match status" value="1"/>
</dbReference>
<dbReference type="SMART" id="SM00065">
    <property type="entry name" value="GAF"/>
    <property type="match status" value="2"/>
</dbReference>
<dbReference type="SUPFAM" id="SSF55781">
    <property type="entry name" value="GAF domain-like"/>
    <property type="match status" value="2"/>
</dbReference>
<dbReference type="PANTHER" id="PTHR43547:SF2">
    <property type="entry name" value="HYBRID SIGNAL TRANSDUCTION HISTIDINE KINASE C"/>
    <property type="match status" value="1"/>
</dbReference>
<dbReference type="InterPro" id="IPR003661">
    <property type="entry name" value="HisK_dim/P_dom"/>
</dbReference>
<dbReference type="SMART" id="SM00387">
    <property type="entry name" value="HATPase_c"/>
    <property type="match status" value="1"/>
</dbReference>
<dbReference type="CDD" id="cd00130">
    <property type="entry name" value="PAS"/>
    <property type="match status" value="3"/>
</dbReference>
<evidence type="ECO:0000259" key="7">
    <source>
        <dbReference type="PROSITE" id="PS50109"/>
    </source>
</evidence>
<dbReference type="InterPro" id="IPR036890">
    <property type="entry name" value="HATPase_C_sf"/>
</dbReference>
<dbReference type="SUPFAM" id="SSF55874">
    <property type="entry name" value="ATPase domain of HSP90 chaperone/DNA topoisomerase II/histidine kinase"/>
    <property type="match status" value="1"/>
</dbReference>
<dbReference type="OrthoDB" id="9815750at2"/>
<feature type="domain" description="PAS" evidence="9">
    <location>
        <begin position="164"/>
        <end position="241"/>
    </location>
</feature>
<keyword evidence="5" id="KW-0418">Kinase</keyword>
<dbReference type="InterPro" id="IPR035965">
    <property type="entry name" value="PAS-like_dom_sf"/>
</dbReference>
<dbReference type="SMART" id="SM00388">
    <property type="entry name" value="HisKA"/>
    <property type="match status" value="1"/>
</dbReference>
<dbReference type="InterPro" id="IPR013767">
    <property type="entry name" value="PAS_fold"/>
</dbReference>
<dbReference type="Pfam" id="PF02518">
    <property type="entry name" value="HATPase_c"/>
    <property type="match status" value="1"/>
</dbReference>
<dbReference type="SUPFAM" id="SSF52172">
    <property type="entry name" value="CheY-like"/>
    <property type="match status" value="2"/>
</dbReference>
<dbReference type="PROSITE" id="PS50109">
    <property type="entry name" value="HIS_KIN"/>
    <property type="match status" value="1"/>
</dbReference>
<dbReference type="Gene3D" id="3.30.565.10">
    <property type="entry name" value="Histidine kinase-like ATPase, C-terminal domain"/>
    <property type="match status" value="1"/>
</dbReference>
<gene>
    <name evidence="11" type="ORF">PYK22_01809</name>
</gene>
<dbReference type="Pfam" id="PF00072">
    <property type="entry name" value="Response_reg"/>
    <property type="match status" value="2"/>
</dbReference>
<dbReference type="Gene3D" id="3.30.450.20">
    <property type="entry name" value="PAS domain"/>
    <property type="match status" value="3"/>
</dbReference>
<feature type="domain" description="Response regulatory" evidence="8">
    <location>
        <begin position="42"/>
        <end position="159"/>
    </location>
</feature>
<dbReference type="InterPro" id="IPR001789">
    <property type="entry name" value="Sig_transdc_resp-reg_receiver"/>
</dbReference>
<dbReference type="SMART" id="SM00091">
    <property type="entry name" value="PAS"/>
    <property type="match status" value="3"/>
</dbReference>
<feature type="domain" description="Response regulatory" evidence="8">
    <location>
        <begin position="1114"/>
        <end position="1228"/>
    </location>
</feature>
<dbReference type="STRING" id="454194.PYK22_01809"/>
<evidence type="ECO:0000313" key="11">
    <source>
        <dbReference type="EMBL" id="CDM65802.1"/>
    </source>
</evidence>
<dbReference type="PROSITE" id="PS50112">
    <property type="entry name" value="PAS"/>
    <property type="match status" value="2"/>
</dbReference>
<dbReference type="PRINTS" id="PR00344">
    <property type="entry name" value="BCTRLSENSOR"/>
</dbReference>
<dbReference type="InterPro" id="IPR000700">
    <property type="entry name" value="PAS-assoc_C"/>
</dbReference>
<keyword evidence="3 6" id="KW-0597">Phosphoprotein</keyword>
<proteinExistence type="predicted"/>
<evidence type="ECO:0000259" key="10">
    <source>
        <dbReference type="PROSITE" id="PS50113"/>
    </source>
</evidence>
<evidence type="ECO:0000256" key="3">
    <source>
        <dbReference type="ARBA" id="ARBA00022553"/>
    </source>
</evidence>
<name>A0A0B6WYJ0_9BACT</name>
<dbReference type="InterPro" id="IPR013656">
    <property type="entry name" value="PAS_4"/>
</dbReference>
<organism evidence="11 12">
    <name type="scientific">Pyrinomonas methylaliphatogenes</name>
    <dbReference type="NCBI Taxonomy" id="454194"/>
    <lineage>
        <taxon>Bacteria</taxon>
        <taxon>Pseudomonadati</taxon>
        <taxon>Acidobacteriota</taxon>
        <taxon>Blastocatellia</taxon>
        <taxon>Blastocatellales</taxon>
        <taxon>Pyrinomonadaceae</taxon>
        <taxon>Pyrinomonas</taxon>
    </lineage>
</organism>
<dbReference type="GO" id="GO:0006355">
    <property type="term" value="P:regulation of DNA-templated transcription"/>
    <property type="evidence" value="ECO:0007669"/>
    <property type="project" value="InterPro"/>
</dbReference>